<gene>
    <name evidence="5" type="ORF">BKG93_11985</name>
</gene>
<evidence type="ECO:0000256" key="3">
    <source>
        <dbReference type="ARBA" id="ARBA00023163"/>
    </source>
</evidence>
<dbReference type="PANTHER" id="PTHR40661">
    <property type="match status" value="1"/>
</dbReference>
<dbReference type="PROSITE" id="PS50943">
    <property type="entry name" value="HTH_CROC1"/>
    <property type="match status" value="1"/>
</dbReference>
<keyword evidence="3" id="KW-0804">Transcription</keyword>
<comment type="caution">
    <text evidence="5">The sequence shown here is derived from an EMBL/GenBank/DDBJ whole genome shotgun (WGS) entry which is preliminary data.</text>
</comment>
<accession>A0A1V3KT38</accession>
<dbReference type="Gene3D" id="1.10.260.40">
    <property type="entry name" value="lambda repressor-like DNA-binding domains"/>
    <property type="match status" value="1"/>
</dbReference>
<keyword evidence="1" id="KW-0805">Transcription regulation</keyword>
<evidence type="ECO:0000256" key="2">
    <source>
        <dbReference type="ARBA" id="ARBA00023125"/>
    </source>
</evidence>
<evidence type="ECO:0000259" key="4">
    <source>
        <dbReference type="PROSITE" id="PS50943"/>
    </source>
</evidence>
<dbReference type="AlphaFoldDB" id="A0A1V3KT38"/>
<dbReference type="Pfam" id="PF00717">
    <property type="entry name" value="Peptidase_S24"/>
    <property type="match status" value="1"/>
</dbReference>
<dbReference type="InterPro" id="IPR015927">
    <property type="entry name" value="Peptidase_S24_S26A/B/C"/>
</dbReference>
<dbReference type="InterPro" id="IPR010982">
    <property type="entry name" value="Lambda_DNA-bd_dom_sf"/>
</dbReference>
<feature type="domain" description="HTH cro/C1-type" evidence="4">
    <location>
        <begin position="24"/>
        <end position="62"/>
    </location>
</feature>
<name>A0A1V3KT38_9PAST</name>
<dbReference type="RefSeq" id="WP_077477238.1">
    <property type="nucleotide sequence ID" value="NZ_MLAH01000136.1"/>
</dbReference>
<dbReference type="CDD" id="cd06529">
    <property type="entry name" value="S24_LexA-like"/>
    <property type="match status" value="1"/>
</dbReference>
<proteinExistence type="predicted"/>
<protein>
    <submittedName>
        <fullName evidence="5">Transcriptional regulator</fullName>
    </submittedName>
</protein>
<evidence type="ECO:0000256" key="1">
    <source>
        <dbReference type="ARBA" id="ARBA00023015"/>
    </source>
</evidence>
<dbReference type="PANTHER" id="PTHR40661:SF2">
    <property type="entry name" value="HTH-TYPE TRANSCRIPTIONAL REGULATOR PRTR"/>
    <property type="match status" value="1"/>
</dbReference>
<dbReference type="InterPro" id="IPR001387">
    <property type="entry name" value="Cro/C1-type_HTH"/>
</dbReference>
<dbReference type="EMBL" id="MLAH01000136">
    <property type="protein sequence ID" value="OOF80488.1"/>
    <property type="molecule type" value="Genomic_DNA"/>
</dbReference>
<evidence type="ECO:0000313" key="5">
    <source>
        <dbReference type="EMBL" id="OOF80488.1"/>
    </source>
</evidence>
<evidence type="ECO:0000313" key="6">
    <source>
        <dbReference type="Proteomes" id="UP000189549"/>
    </source>
</evidence>
<dbReference type="Proteomes" id="UP000189549">
    <property type="component" value="Unassembled WGS sequence"/>
</dbReference>
<organism evidence="5 6">
    <name type="scientific">Rodentibacter ratti</name>
    <dbReference type="NCBI Taxonomy" id="1906745"/>
    <lineage>
        <taxon>Bacteria</taxon>
        <taxon>Pseudomonadati</taxon>
        <taxon>Pseudomonadota</taxon>
        <taxon>Gammaproteobacteria</taxon>
        <taxon>Pasteurellales</taxon>
        <taxon>Pasteurellaceae</taxon>
        <taxon>Rodentibacter</taxon>
    </lineage>
</organism>
<dbReference type="SUPFAM" id="SSF47413">
    <property type="entry name" value="lambda repressor-like DNA-binding domains"/>
    <property type="match status" value="1"/>
</dbReference>
<keyword evidence="2" id="KW-0238">DNA-binding</keyword>
<dbReference type="InterPro" id="IPR036286">
    <property type="entry name" value="LexA/Signal_pep-like_sf"/>
</dbReference>
<dbReference type="SUPFAM" id="SSF51306">
    <property type="entry name" value="LexA/Signal peptidase"/>
    <property type="match status" value="1"/>
</dbReference>
<dbReference type="InterPro" id="IPR039418">
    <property type="entry name" value="LexA-like"/>
</dbReference>
<reference evidence="5 6" key="1">
    <citation type="submission" date="2016-10" db="EMBL/GenBank/DDBJ databases">
        <title>Rodentibacter gen. nov. and new species.</title>
        <authorList>
            <person name="Christensen H."/>
        </authorList>
    </citation>
    <scope>NUCLEOTIDE SEQUENCE [LARGE SCALE GENOMIC DNA]</scope>
    <source>
        <strain evidence="5 6">Ppn157</strain>
    </source>
</reference>
<dbReference type="GO" id="GO:0003677">
    <property type="term" value="F:DNA binding"/>
    <property type="evidence" value="ECO:0007669"/>
    <property type="project" value="UniProtKB-KW"/>
</dbReference>
<sequence length="239" mass="27364">MTTFAERLTSLMEQQNKKIPDLRKALDVTYEMARRYTLGMATPRDEKIEIMAKYFDVSPAYLKYGTIESEATTEERQIKNITSNVKDIGAFDLWDRHTPLSDDEYAVPFYKDIRFAAGNGFADDIEDYNNFKLRFSKATLRRQGVQYENAVCVVADGDSMEPVIPDGTTIGIDLGYKTIKDGKIYAINHGGLLRIKLLYKMPNEQVKIRSYNSEEHPDEVADLQDITVLGKVFWYSVLL</sequence>
<dbReference type="Gene3D" id="2.10.109.10">
    <property type="entry name" value="Umud Fragment, subunit A"/>
    <property type="match status" value="1"/>
</dbReference>